<accession>A0A3E4U6U1</accession>
<comment type="caution">
    <text evidence="6">The sequence shown here is derived from an EMBL/GenBank/DDBJ whole genome shotgun (WGS) entry which is preliminary data.</text>
</comment>
<evidence type="ECO:0000313" key="7">
    <source>
        <dbReference type="Proteomes" id="UP000261257"/>
    </source>
</evidence>
<dbReference type="InterPro" id="IPR018337">
    <property type="entry name" value="Cell_wall/Cho-bd_repeat"/>
</dbReference>
<dbReference type="SUPFAM" id="SSF49313">
    <property type="entry name" value="Cadherin-like"/>
    <property type="match status" value="1"/>
</dbReference>
<evidence type="ECO:0000256" key="4">
    <source>
        <dbReference type="SAM" id="SignalP"/>
    </source>
</evidence>
<feature type="region of interest" description="Disordered" evidence="3">
    <location>
        <begin position="78"/>
        <end position="249"/>
    </location>
</feature>
<dbReference type="PROSITE" id="PS51272">
    <property type="entry name" value="SLH"/>
    <property type="match status" value="3"/>
</dbReference>
<dbReference type="Gene3D" id="2.10.270.10">
    <property type="entry name" value="Cholin Binding"/>
    <property type="match status" value="1"/>
</dbReference>
<feature type="domain" description="SLH" evidence="5">
    <location>
        <begin position="2464"/>
        <end position="2523"/>
    </location>
</feature>
<dbReference type="InterPro" id="IPR015919">
    <property type="entry name" value="Cadherin-like_sf"/>
</dbReference>
<dbReference type="InterPro" id="IPR041286">
    <property type="entry name" value="MBG_2"/>
</dbReference>
<protein>
    <recommendedName>
        <fullName evidence="5">SLH domain-containing protein</fullName>
    </recommendedName>
</protein>
<dbReference type="InterPro" id="IPR032109">
    <property type="entry name" value="Big_3_5"/>
</dbReference>
<feature type="compositionally biased region" description="Basic and acidic residues" evidence="3">
    <location>
        <begin position="2227"/>
        <end position="2241"/>
    </location>
</feature>
<feature type="compositionally biased region" description="Basic and acidic residues" evidence="3">
    <location>
        <begin position="196"/>
        <end position="207"/>
    </location>
</feature>
<dbReference type="InterPro" id="IPR013783">
    <property type="entry name" value="Ig-like_fold"/>
</dbReference>
<dbReference type="Pfam" id="PF16640">
    <property type="entry name" value="Big_3_5"/>
    <property type="match status" value="2"/>
</dbReference>
<sequence>MRGKLKRKFAVVMASVLALSNIQTAPVFAAVEEERTIIRFEELPKKYAVQELELGAAEEDIRFPGSLWADMVIVKQTNEGSKTEETEEKEAGKTEEGKAETEPSVEVKADSGTDSIMEQQAGDADPSVSTEKEKALPGDGEKALSDDSSDDGTVSEPETTGSDTTGTVGTEKEEEPEIKQPESDAEENKSPNTGLESEKPAKEENDAGKPSGNLPEYSGNSEEQKAPVATGSEAEEPEKDHDSDDKVEKTVRRKIRDVEWELNFIESSDAEFQSEIPGTYVYEPVIPSGYEMDLEVELPQILVKVGAVDAEEKPCTKTEGCTLPDGHEGECVPGLPPANALVKTITGWTFVDDGYLNEGELVLPGVSADNPVDFDTVVLMLPTAIHAEIEGAQPEDIGLGWTCKAFRQDEDGSWPVAGSYTFMAELTEGYACDPLPAVRVLLGGADLEAEYGGLTIEGGGVMQEADGQIILGSGSYTISGEWNGTLNDVSAENKKAVLTVPSGVDATVKFDGVKIDVSGERFASAFAVDGEAHIIFSGADNRLASGYYRAGLEVPENAEVLIEGDNDSAVLTVNGGVGIGGSVGVDNENGGSGGTVTINSGTVYATGIGAGIGGGYASGSGNGGSGGIITINGGTVHAEGSSGAGIGGGAGSSGGSGGTITINNGTVEATGGRGAGIGGGSALNQLRKGGDGGVIKIINGRVTANGAGFNAGIGGGEQGNGGDITISGGTVNATSELEGAGIGGGYSGDGGTITISGGTVDAVSKNGGAGVGGGFAGNGGTIRISGGIVTATSKGYGAGIGGGSINIAGGDITISGGTVKATSEGFGAGIGGGCMGAGGTVAISGPDTTVTATGKGGGYDIGCGAGDWDGGAGTLDGGSLSVTDNAALIMNNTGTNVTDPEYRNCSITDKDGNTAHYDNKGKEVKITEEDGIKIIAGEGGEVTYTSGKGFELSKNGTYTISGTWSGTLNENQYVIKVPEGVSANVTLDNVTINTSSINSTVAFGMSLSGKANTNITLSGENELISGDNRAGLWVPVSASVTIDASDDTGKLKAKGGHGGAGIGGSNGGSGTINIIGGTVIADGGGGGAGIGSASSVGTGYSGGTITISGGTVTANGGIGSAGIGGGVESSSGIIEISGGTVMANGGDNGAGIGGGYQGSGGTITISQAVVTAVGGSDAEHIGHGADDSDSGTYSVNNSLVIQGSTGEVTGGVVLSDDFILENGVTVTIGTDASLTIDTDASLTIDTGACLTVGSGAELTNKGTITVNSGGTLVVEDGGIFNQAGTLNGTGTKPDEGSYNNKKSTVSLSASPSPAAYGDTVTLIARIDEQKDTMLSRNAIPKKTVVFYCGGKEIGQVEVRNQQAELKVNITQPDWAPGSYTLTARYTGGNDQLLPSDSIPFTLTVNKAVPAKPDAPVKIEVTETTVTLKTIPGQKYLYTEMTNPPTAGAGDWRVAAQDEMQFTNLTPNTTYYFWTYLPAADEYHEDSAVSDSLVVTTEKSANQKAVEAAKTAIEEGTYTMTQDTANTEETVKAGLVGRINALPGVNSTGITVAKADITVDSFNAATAGTAENRKGTDGKFTFTVTLTKGGANAITTDRTGIITAIPYTKPTITTASLAYGRVGDRYSETLTADGDGIQWSITAGILPDGLVLDENTGVISGIPTEEAIFTFLVTATNTSGYDSMGFRIRILAAHMLTPKIVWPTASLTYGYPLADAVLTGGSATGEHDEALEGAFTWKNGNTVPAVSDSGKTSYEMTFKPSGSNAGKYHSVTKDDMTVTVKPKELTLTLTAVPASGAAAGQDVTLTATVAGAVGGDIPAGNITFKNGNTVIESGAVISKNGNLTATAAWNGVPAGTHNLTAEYVPVGLDNYKGGNTGTLDGYSISRADQTGFAFAGGDRVSRQFGSGSFNVSATGGQSTGGVTYAVTGGADVIRVDSVSGLVTIQKSGAAVITATKAGDHNYNEATAALNVTITQADGALEITCVSVEYGASPAPAVISSTGGAVTYSYSGRGGTIYGPATQAPANAGSYTVTGTAAATENYKEAADSVDFEITRAGITVKALDRSIKIGEEIPSLSDPEQNRDYTVSGLIGQDTLTVVPTMDYLKTPDNRTPGAYPIRISGAEAGGNYTIAFENGTLTVADDPLTGVLAITGTPKEGETLTASLTGSNNTGSLSYRWLYHGKELETGEHYTLKSSDVGRQLTVEVTSSVQSGIISGLTDTIQPRSTDGGDHSGDSGSHDDSGASTKTQPAGPSNTDVPATGIITPENPGQDGRVELTTGQVTDAIDRATAEAQKNGTAKNGVAVAAHLPAGTTGATLDRAALDKLISSGVRSFRLSFDGVAMSFDLAALKEIAAQTSGTLTFGAKKGSGLAGEALAAIGTRPAYELAVTFQKDGQTVPVASFGAGRVAVEISYAPAANEQTGSLYAVYADGGSAVWLDHSCYDRNMGAVLFNTNHFSVFGVGYKAPPSFTDTGNHWAGTEIDFAAGRGLFSGADTGAFNPDDAVTRGMLVTALGRLGGIRPDSYQTRSFTDVKADAYYAAYAEWAVRENIAEGTGEGLFSPDEPVTREQMAVMLSKYARQMGDSIPTLLAEEVFTDSASISPWAAAEVRTMQRAGVIMGKDGSRFAPQESATRAEASAALSRFVAVMVDPATVEGWMKNDSGQWLYYQNGKKLTGWREIDGKWYYFYKDGTMAVNTVIDGYAIGPDGTIN</sequence>
<dbReference type="Pfam" id="PF18889">
    <property type="entry name" value="Beta_helix_3"/>
    <property type="match status" value="10"/>
</dbReference>
<feature type="signal peptide" evidence="4">
    <location>
        <begin position="1"/>
        <end position="29"/>
    </location>
</feature>
<evidence type="ECO:0000313" key="6">
    <source>
        <dbReference type="EMBL" id="RGM03610.1"/>
    </source>
</evidence>
<keyword evidence="1" id="KW-0677">Repeat</keyword>
<feature type="domain" description="SLH" evidence="5">
    <location>
        <begin position="2525"/>
        <end position="2588"/>
    </location>
</feature>
<dbReference type="Pfam" id="PF01473">
    <property type="entry name" value="Choline_bind_1"/>
    <property type="match status" value="1"/>
</dbReference>
<dbReference type="Proteomes" id="UP000261257">
    <property type="component" value="Unassembled WGS sequence"/>
</dbReference>
<feature type="domain" description="SLH" evidence="5">
    <location>
        <begin position="2591"/>
        <end position="2654"/>
    </location>
</feature>
<gene>
    <name evidence="6" type="ORF">DXC39_14900</name>
</gene>
<feature type="compositionally biased region" description="Basic and acidic residues" evidence="3">
    <location>
        <begin position="130"/>
        <end position="145"/>
    </location>
</feature>
<feature type="compositionally biased region" description="Basic and acidic residues" evidence="3">
    <location>
        <begin position="177"/>
        <end position="189"/>
    </location>
</feature>
<dbReference type="GO" id="GO:0016020">
    <property type="term" value="C:membrane"/>
    <property type="evidence" value="ECO:0007669"/>
    <property type="project" value="InterPro"/>
</dbReference>
<name>A0A3E4U6U1_9FIRM</name>
<dbReference type="SUPFAM" id="SSF69360">
    <property type="entry name" value="Cell wall binding repeat"/>
    <property type="match status" value="1"/>
</dbReference>
<feature type="compositionally biased region" description="Low complexity" evidence="3">
    <location>
        <begin position="159"/>
        <end position="169"/>
    </location>
</feature>
<dbReference type="GO" id="GO:0005509">
    <property type="term" value="F:calcium ion binding"/>
    <property type="evidence" value="ECO:0007669"/>
    <property type="project" value="InterPro"/>
</dbReference>
<evidence type="ECO:0000256" key="2">
    <source>
        <dbReference type="PROSITE-ProRule" id="PRU00591"/>
    </source>
</evidence>
<feature type="region of interest" description="Disordered" evidence="3">
    <location>
        <begin position="2214"/>
        <end position="2274"/>
    </location>
</feature>
<feature type="region of interest" description="Disordered" evidence="3">
    <location>
        <begin position="1285"/>
        <end position="1310"/>
    </location>
</feature>
<evidence type="ECO:0000256" key="3">
    <source>
        <dbReference type="SAM" id="MobiDB-lite"/>
    </source>
</evidence>
<feature type="compositionally biased region" description="Polar residues" evidence="3">
    <location>
        <begin position="2243"/>
        <end position="2257"/>
    </location>
</feature>
<dbReference type="Gene3D" id="2.60.40.10">
    <property type="entry name" value="Immunoglobulins"/>
    <property type="match status" value="3"/>
</dbReference>
<dbReference type="Pfam" id="PF18676">
    <property type="entry name" value="MBG_2"/>
    <property type="match status" value="1"/>
</dbReference>
<evidence type="ECO:0000259" key="5">
    <source>
        <dbReference type="PROSITE" id="PS51272"/>
    </source>
</evidence>
<keyword evidence="4" id="KW-0732">Signal</keyword>
<reference evidence="6 7" key="1">
    <citation type="submission" date="2018-08" db="EMBL/GenBank/DDBJ databases">
        <title>A genome reference for cultivated species of the human gut microbiota.</title>
        <authorList>
            <person name="Zou Y."/>
            <person name="Xue W."/>
            <person name="Luo G."/>
        </authorList>
    </citation>
    <scope>NUCLEOTIDE SEQUENCE [LARGE SCALE GENOMIC DNA]</scope>
    <source>
        <strain evidence="6 7">TF05-11AC</strain>
    </source>
</reference>
<dbReference type="Gene3D" id="2.60.40.2700">
    <property type="match status" value="1"/>
</dbReference>
<dbReference type="InterPro" id="IPR001119">
    <property type="entry name" value="SLH_dom"/>
</dbReference>
<feature type="compositionally biased region" description="Basic and acidic residues" evidence="3">
    <location>
        <begin position="81"/>
        <end position="111"/>
    </location>
</feature>
<proteinExistence type="predicted"/>
<feature type="chain" id="PRO_5017607966" description="SLH domain-containing protein" evidence="4">
    <location>
        <begin position="30"/>
        <end position="2710"/>
    </location>
</feature>
<dbReference type="Pfam" id="PF00395">
    <property type="entry name" value="SLH"/>
    <property type="match status" value="3"/>
</dbReference>
<dbReference type="Pfam" id="PF05345">
    <property type="entry name" value="He_PIG"/>
    <property type="match status" value="1"/>
</dbReference>
<feature type="compositionally biased region" description="Polar residues" evidence="3">
    <location>
        <begin position="1297"/>
        <end position="1310"/>
    </location>
</feature>
<dbReference type="EMBL" id="QSSQ01000013">
    <property type="protein sequence ID" value="RGM03610.1"/>
    <property type="molecule type" value="Genomic_DNA"/>
</dbReference>
<organism evidence="6 7">
    <name type="scientific">Hungatella hathewayi</name>
    <dbReference type="NCBI Taxonomy" id="154046"/>
    <lineage>
        <taxon>Bacteria</taxon>
        <taxon>Bacillati</taxon>
        <taxon>Bacillota</taxon>
        <taxon>Clostridia</taxon>
        <taxon>Lachnospirales</taxon>
        <taxon>Lachnospiraceae</taxon>
        <taxon>Hungatella</taxon>
    </lineage>
</organism>
<dbReference type="PROSITE" id="PS51170">
    <property type="entry name" value="CW"/>
    <property type="match status" value="1"/>
</dbReference>
<feature type="compositionally biased region" description="Basic and acidic residues" evidence="3">
    <location>
        <begin position="238"/>
        <end position="249"/>
    </location>
</feature>
<feature type="compositionally biased region" description="Polar residues" evidence="3">
    <location>
        <begin position="2214"/>
        <end position="2224"/>
    </location>
</feature>
<feature type="repeat" description="Cell wall-binding" evidence="2">
    <location>
        <begin position="2673"/>
        <end position="2692"/>
    </location>
</feature>
<evidence type="ECO:0000256" key="1">
    <source>
        <dbReference type="ARBA" id="ARBA00022737"/>
    </source>
</evidence>
<dbReference type="RefSeq" id="WP_117634118.1">
    <property type="nucleotide sequence ID" value="NZ_QRQF01000014.1"/>
</dbReference>